<dbReference type="PROSITE" id="PS00086">
    <property type="entry name" value="CYTOCHROME_P450"/>
    <property type="match status" value="1"/>
</dbReference>
<dbReference type="PRINTS" id="PR00385">
    <property type="entry name" value="P450"/>
</dbReference>
<dbReference type="PRINTS" id="PR00463">
    <property type="entry name" value="EP450I"/>
</dbReference>
<evidence type="ECO:0000256" key="3">
    <source>
        <dbReference type="ARBA" id="ARBA00022617"/>
    </source>
</evidence>
<comment type="caution">
    <text evidence="10">The sequence shown here is derived from an EMBL/GenBank/DDBJ whole genome shotgun (WGS) entry which is preliminary data.</text>
</comment>
<keyword evidence="6 8" id="KW-0408">Iron</keyword>
<dbReference type="InterPro" id="IPR050364">
    <property type="entry name" value="Cytochrome_P450_fung"/>
</dbReference>
<sequence length="459" mass="51029">MSFFPFQALTGFSGRNRVLPPGPWGLPTLGKVKDMPRSGGQEWVHWAKHKELYELLNKRSAIYSSCPRMVFTNDLGTGSWTVALQGLTGAHRAYRKAIHPSFGSEAAISQFSSEVGAVILGAAYAGRYTAEPSNLDKLVHPSNEVMDIFAQSAKPGAWMVDLIPALKYVSTWFPEANLKRVARRWSAQTRALIDIPYAFSKLQIVNVETKPSYTIFSSCPVPPSRGLTWSLSPNGLLGHFMAAAQIQFLRRWTAFLSQWICTPDVQAKAHEEIERVIGSAKLPNLEDRSRLSSSYLIAVVKEILRWHPVAPLEMPHSSIKDDICGDYSIPRESIMLQNIWTMMHEPATYHDPLTYKPERFLPTKSQDGASEPDPHSIIFGFGRRVCAGRFLAGNTVFLTVAQTLAAFNIKNAIQDGVPASSPPRLTPGLISHPSPFLFTIKPRTPVHEALISSVEQEYM</sequence>
<evidence type="ECO:0000256" key="1">
    <source>
        <dbReference type="ARBA" id="ARBA00001971"/>
    </source>
</evidence>
<keyword evidence="5 9" id="KW-0560">Oxidoreductase</keyword>
<reference evidence="10" key="1">
    <citation type="journal article" date="2020" name="Front. Microbiol.">
        <title>Gene regulatory networks of Penicillium echinulatum 2HH and Penicillium oxalicum 114-2 inferred by a computational biology approach.</title>
        <authorList>
            <person name="Lenz A.R."/>
            <person name="Galan-Vasquez E."/>
            <person name="Balbinot E."/>
            <person name="De Abreu F.P."/>
            <person name="De Oliveira N.S."/>
            <person name="Da Rosa L.O."/>
            <person name="De Avila E Silva S."/>
            <person name="Camassola M."/>
            <person name="Dillon A.J.P."/>
            <person name="Perez-Rueda E."/>
        </authorList>
    </citation>
    <scope>NUCLEOTIDE SEQUENCE</scope>
    <source>
        <strain evidence="10">S1M29</strain>
    </source>
</reference>
<gene>
    <name evidence="10" type="ORF">PECM_007397</name>
</gene>
<comment type="similarity">
    <text evidence="2 9">Belongs to the cytochrome P450 family.</text>
</comment>
<dbReference type="Pfam" id="PF00067">
    <property type="entry name" value="p450"/>
    <property type="match status" value="1"/>
</dbReference>
<proteinExistence type="inferred from homology"/>
<dbReference type="PANTHER" id="PTHR46300">
    <property type="entry name" value="P450, PUTATIVE (EUROFUNG)-RELATED-RELATED"/>
    <property type="match status" value="1"/>
</dbReference>
<evidence type="ECO:0000256" key="6">
    <source>
        <dbReference type="ARBA" id="ARBA00023004"/>
    </source>
</evidence>
<organism evidence="10 11">
    <name type="scientific">Penicillium ucsense</name>
    <dbReference type="NCBI Taxonomy" id="2839758"/>
    <lineage>
        <taxon>Eukaryota</taxon>
        <taxon>Fungi</taxon>
        <taxon>Dikarya</taxon>
        <taxon>Ascomycota</taxon>
        <taxon>Pezizomycotina</taxon>
        <taxon>Eurotiomycetes</taxon>
        <taxon>Eurotiomycetidae</taxon>
        <taxon>Eurotiales</taxon>
        <taxon>Aspergillaceae</taxon>
        <taxon>Penicillium</taxon>
    </lineage>
</organism>
<evidence type="ECO:0000256" key="5">
    <source>
        <dbReference type="ARBA" id="ARBA00023002"/>
    </source>
</evidence>
<comment type="cofactor">
    <cofactor evidence="1 8">
        <name>heme</name>
        <dbReference type="ChEBI" id="CHEBI:30413"/>
    </cofactor>
</comment>
<evidence type="ECO:0000256" key="8">
    <source>
        <dbReference type="PIRSR" id="PIRSR602401-1"/>
    </source>
</evidence>
<keyword evidence="7 9" id="KW-0503">Monooxygenase</keyword>
<evidence type="ECO:0000256" key="9">
    <source>
        <dbReference type="RuleBase" id="RU000461"/>
    </source>
</evidence>
<keyword evidence="3 8" id="KW-0349">Heme</keyword>
<dbReference type="InterPro" id="IPR036396">
    <property type="entry name" value="Cyt_P450_sf"/>
</dbReference>
<accession>A0A8J8WGU3</accession>
<dbReference type="GO" id="GO:0020037">
    <property type="term" value="F:heme binding"/>
    <property type="evidence" value="ECO:0007669"/>
    <property type="project" value="InterPro"/>
</dbReference>
<dbReference type="Proteomes" id="UP000631181">
    <property type="component" value="Unassembled WGS sequence"/>
</dbReference>
<keyword evidence="11" id="KW-1185">Reference proteome</keyword>
<name>A0A8J8WGU3_9EURO</name>
<evidence type="ECO:0000256" key="2">
    <source>
        <dbReference type="ARBA" id="ARBA00010617"/>
    </source>
</evidence>
<evidence type="ECO:0000313" key="10">
    <source>
        <dbReference type="EMBL" id="KAF7715039.1"/>
    </source>
</evidence>
<keyword evidence="4 8" id="KW-0479">Metal-binding</keyword>
<dbReference type="GO" id="GO:0043386">
    <property type="term" value="P:mycotoxin biosynthetic process"/>
    <property type="evidence" value="ECO:0007669"/>
    <property type="project" value="UniProtKB-ARBA"/>
</dbReference>
<dbReference type="InterPro" id="IPR001128">
    <property type="entry name" value="Cyt_P450"/>
</dbReference>
<dbReference type="Gene3D" id="1.10.630.10">
    <property type="entry name" value="Cytochrome P450"/>
    <property type="match status" value="2"/>
</dbReference>
<dbReference type="SUPFAM" id="SSF48264">
    <property type="entry name" value="Cytochrome P450"/>
    <property type="match status" value="1"/>
</dbReference>
<protein>
    <submittedName>
        <fullName evidence="10">Cytochrome P450</fullName>
    </submittedName>
</protein>
<dbReference type="InterPro" id="IPR017972">
    <property type="entry name" value="Cyt_P450_CS"/>
</dbReference>
<dbReference type="GO" id="GO:0004497">
    <property type="term" value="F:monooxygenase activity"/>
    <property type="evidence" value="ECO:0007669"/>
    <property type="project" value="UniProtKB-KW"/>
</dbReference>
<dbReference type="GO" id="GO:0005506">
    <property type="term" value="F:iron ion binding"/>
    <property type="evidence" value="ECO:0007669"/>
    <property type="project" value="InterPro"/>
</dbReference>
<dbReference type="PANTHER" id="PTHR46300:SF7">
    <property type="entry name" value="P450, PUTATIVE (EUROFUNG)-RELATED"/>
    <property type="match status" value="1"/>
</dbReference>
<dbReference type="GO" id="GO:0016705">
    <property type="term" value="F:oxidoreductase activity, acting on paired donors, with incorporation or reduction of molecular oxygen"/>
    <property type="evidence" value="ECO:0007669"/>
    <property type="project" value="InterPro"/>
</dbReference>
<feature type="binding site" description="axial binding residue" evidence="8">
    <location>
        <position position="386"/>
    </location>
    <ligand>
        <name>heme</name>
        <dbReference type="ChEBI" id="CHEBI:30413"/>
    </ligand>
    <ligandPart>
        <name>Fe</name>
        <dbReference type="ChEBI" id="CHEBI:18248"/>
    </ligandPart>
</feature>
<dbReference type="OrthoDB" id="2789670at2759"/>
<dbReference type="AlphaFoldDB" id="A0A8J8WGU3"/>
<dbReference type="InterPro" id="IPR002401">
    <property type="entry name" value="Cyt_P450_E_grp-I"/>
</dbReference>
<dbReference type="EMBL" id="WIWV01000068">
    <property type="protein sequence ID" value="KAF7715039.1"/>
    <property type="molecule type" value="Genomic_DNA"/>
</dbReference>
<evidence type="ECO:0000256" key="7">
    <source>
        <dbReference type="ARBA" id="ARBA00023033"/>
    </source>
</evidence>
<evidence type="ECO:0000256" key="4">
    <source>
        <dbReference type="ARBA" id="ARBA00022723"/>
    </source>
</evidence>
<evidence type="ECO:0000313" key="11">
    <source>
        <dbReference type="Proteomes" id="UP000631181"/>
    </source>
</evidence>